<dbReference type="Gene3D" id="3.10.105.10">
    <property type="entry name" value="Dipeptide-binding Protein, Domain 3"/>
    <property type="match status" value="1"/>
</dbReference>
<comment type="similarity">
    <text evidence="2">Belongs to the bacterial solute-binding protein 5 family.</text>
</comment>
<evidence type="ECO:0000256" key="1">
    <source>
        <dbReference type="ARBA" id="ARBA00004196"/>
    </source>
</evidence>
<feature type="domain" description="Solute-binding protein family 5" evidence="5">
    <location>
        <begin position="75"/>
        <end position="457"/>
    </location>
</feature>
<dbReference type="RefSeq" id="WP_203630947.1">
    <property type="nucleotide sequence ID" value="NZ_BNJR01000018.1"/>
</dbReference>
<dbReference type="EMBL" id="BNJR01000018">
    <property type="protein sequence ID" value="GHP14969.1"/>
    <property type="molecule type" value="Genomic_DNA"/>
</dbReference>
<dbReference type="InterPro" id="IPR000914">
    <property type="entry name" value="SBP_5_dom"/>
</dbReference>
<sequence>MKMKSQIKLVGAVFIAGVVLTGCGNSSTHSKKQVLNWETPASLSTMDPAQSTDLYADQMMLASGEGLLRMQANNKVVPGVAKTYSVSKNGKTWTFDLRHSKWSDGSQLTAKDFVNSWRRTVNPSTKSQYAYMFSDIKNAAKITAGKLAPSQLGVKANNNYQLTVHLTKAQPAFKYLVSASCYLPENQAALKKYGHRFGTNSTTNTYNGPFLLKGWNGTNDTWHLVKNPKYWNAKNIQLHRINVQAVKNPSTALNSYESGKLDFTYLSGTQVKQYEHNRNYHLFKDTGMFYIEMNERKDRLLKNRLIRRALSLTINRQQYANKVLSDGSVPAKGLVADNMAKRNGRDFADQAYVKGAVAYNLAQAKKDWQRGLKQVNKKSATLTLVSDDKDTSKQGAEFIQSSLEKLPGLKVTIQSVPLNNRVSRAANGQFDLILSGTINDYPDPDDSISAMTTNNVANNGKWHNSAFDRLINRAENTDANHESARWNDLAQAEKILMTDQGVIPLYQQSLATLIRPSVKGLQFMPTAPEWDWTKTHMN</sequence>
<keyword evidence="7" id="KW-1185">Reference proteome</keyword>
<evidence type="ECO:0000313" key="7">
    <source>
        <dbReference type="Proteomes" id="UP000604765"/>
    </source>
</evidence>
<comment type="caution">
    <text evidence="6">The sequence shown here is derived from an EMBL/GenBank/DDBJ whole genome shotgun (WGS) entry which is preliminary data.</text>
</comment>
<keyword evidence="4" id="KW-0732">Signal</keyword>
<dbReference type="Gene3D" id="3.90.76.10">
    <property type="entry name" value="Dipeptide-binding Protein, Domain 1"/>
    <property type="match status" value="1"/>
</dbReference>
<dbReference type="PIRSF" id="PIRSF002741">
    <property type="entry name" value="MppA"/>
    <property type="match status" value="1"/>
</dbReference>
<proteinExistence type="inferred from homology"/>
<evidence type="ECO:0000256" key="3">
    <source>
        <dbReference type="ARBA" id="ARBA00022448"/>
    </source>
</evidence>
<dbReference type="PANTHER" id="PTHR30290">
    <property type="entry name" value="PERIPLASMIC BINDING COMPONENT OF ABC TRANSPORTER"/>
    <property type="match status" value="1"/>
</dbReference>
<evidence type="ECO:0000256" key="2">
    <source>
        <dbReference type="ARBA" id="ARBA00005695"/>
    </source>
</evidence>
<gene>
    <name evidence="6" type="primary">oppA_7</name>
    <name evidence="6" type="ORF">YK48G_23940</name>
</gene>
<dbReference type="PROSITE" id="PS51257">
    <property type="entry name" value="PROKAR_LIPOPROTEIN"/>
    <property type="match status" value="1"/>
</dbReference>
<protein>
    <submittedName>
        <fullName evidence="6">Peptide ABC transporter substrate-binding protein</fullName>
    </submittedName>
</protein>
<evidence type="ECO:0000256" key="4">
    <source>
        <dbReference type="ARBA" id="ARBA00022729"/>
    </source>
</evidence>
<accession>A0ABQ3W381</accession>
<reference evidence="6 7" key="1">
    <citation type="journal article" date="2021" name="Int. J. Syst. Evol. Microbiol.">
        <title>Lentilactobacillus fungorum sp. nov., isolated from spent mushroom substrates.</title>
        <authorList>
            <person name="Tohno M."/>
            <person name="Tanizawa Y."/>
            <person name="Kojima Y."/>
            <person name="Sakamoto M."/>
            <person name="Ohkuma M."/>
            <person name="Kobayashi H."/>
        </authorList>
    </citation>
    <scope>NUCLEOTIDE SEQUENCE [LARGE SCALE GENOMIC DNA]</scope>
    <source>
        <strain evidence="6 7">YK48G</strain>
    </source>
</reference>
<dbReference type="Pfam" id="PF00496">
    <property type="entry name" value="SBP_bac_5"/>
    <property type="match status" value="1"/>
</dbReference>
<dbReference type="Gene3D" id="3.40.190.10">
    <property type="entry name" value="Periplasmic binding protein-like II"/>
    <property type="match status" value="1"/>
</dbReference>
<dbReference type="SUPFAM" id="SSF53850">
    <property type="entry name" value="Periplasmic binding protein-like II"/>
    <property type="match status" value="1"/>
</dbReference>
<keyword evidence="3" id="KW-0813">Transport</keyword>
<dbReference type="Proteomes" id="UP000604765">
    <property type="component" value="Unassembled WGS sequence"/>
</dbReference>
<organism evidence="6 7">
    <name type="scientific">Lentilactobacillus fungorum</name>
    <dbReference type="NCBI Taxonomy" id="2201250"/>
    <lineage>
        <taxon>Bacteria</taxon>
        <taxon>Bacillati</taxon>
        <taxon>Bacillota</taxon>
        <taxon>Bacilli</taxon>
        <taxon>Lactobacillales</taxon>
        <taxon>Lactobacillaceae</taxon>
        <taxon>Lentilactobacillus</taxon>
    </lineage>
</organism>
<evidence type="ECO:0000259" key="5">
    <source>
        <dbReference type="Pfam" id="PF00496"/>
    </source>
</evidence>
<dbReference type="PANTHER" id="PTHR30290:SF10">
    <property type="entry name" value="PERIPLASMIC OLIGOPEPTIDE-BINDING PROTEIN-RELATED"/>
    <property type="match status" value="1"/>
</dbReference>
<dbReference type="InterPro" id="IPR039424">
    <property type="entry name" value="SBP_5"/>
</dbReference>
<dbReference type="CDD" id="cd08504">
    <property type="entry name" value="PBP2_OppA"/>
    <property type="match status" value="1"/>
</dbReference>
<comment type="subcellular location">
    <subcellularLocation>
        <location evidence="1">Cell envelope</location>
    </subcellularLocation>
</comment>
<dbReference type="InterPro" id="IPR030678">
    <property type="entry name" value="Peptide/Ni-bd"/>
</dbReference>
<evidence type="ECO:0000313" key="6">
    <source>
        <dbReference type="EMBL" id="GHP14969.1"/>
    </source>
</evidence>
<name>A0ABQ3W381_9LACO</name>